<dbReference type="Proteomes" id="UP000239907">
    <property type="component" value="Unassembled WGS sequence"/>
</dbReference>
<dbReference type="PANTHER" id="PTHR33546">
    <property type="entry name" value="LARGE, MULTIFUNCTIONAL SECRETED PROTEIN-RELATED"/>
    <property type="match status" value="1"/>
</dbReference>
<accession>A0A2S7U1Y4</accession>
<dbReference type="RefSeq" id="WP_105042685.1">
    <property type="nucleotide sequence ID" value="NZ_MQWA01000001.1"/>
</dbReference>
<keyword evidence="2" id="KW-1185">Reference proteome</keyword>
<dbReference type="InterPro" id="IPR011041">
    <property type="entry name" value="Quinoprot_gluc/sorb_DH_b-prop"/>
</dbReference>
<dbReference type="EMBL" id="MQWA01000001">
    <property type="protein sequence ID" value="PQJ28183.1"/>
    <property type="molecule type" value="Genomic_DNA"/>
</dbReference>
<protein>
    <recommendedName>
        <fullName evidence="3">Heme-binding protein</fullName>
    </recommendedName>
</protein>
<dbReference type="Gene3D" id="2.120.10.30">
    <property type="entry name" value="TolB, C-terminal domain"/>
    <property type="match status" value="1"/>
</dbReference>
<dbReference type="PANTHER" id="PTHR33546:SF1">
    <property type="entry name" value="LARGE, MULTIFUNCTIONAL SECRETED PROTEIN"/>
    <property type="match status" value="1"/>
</dbReference>
<comment type="caution">
    <text evidence="1">The sequence shown here is derived from an EMBL/GenBank/DDBJ whole genome shotgun (WGS) entry which is preliminary data.</text>
</comment>
<proteinExistence type="predicted"/>
<dbReference type="OrthoDB" id="174474at2"/>
<evidence type="ECO:0000313" key="2">
    <source>
        <dbReference type="Proteomes" id="UP000239907"/>
    </source>
</evidence>
<gene>
    <name evidence="1" type="ORF">BSZ32_06475</name>
</gene>
<dbReference type="SUPFAM" id="SSF50952">
    <property type="entry name" value="Soluble quinoprotein glucose dehydrogenase"/>
    <property type="match status" value="1"/>
</dbReference>
<reference evidence="1 2" key="1">
    <citation type="submission" date="2016-12" db="EMBL/GenBank/DDBJ databases">
        <title>Study of bacterial adaptation to deep sea.</title>
        <authorList>
            <person name="Song J."/>
            <person name="Yoshizawa S."/>
            <person name="Kogure K."/>
        </authorList>
    </citation>
    <scope>NUCLEOTIDE SEQUENCE [LARGE SCALE GENOMIC DNA]</scope>
    <source>
        <strain evidence="1 2">SAORIC-165</strain>
    </source>
</reference>
<organism evidence="1 2">
    <name type="scientific">Rubritalea profundi</name>
    <dbReference type="NCBI Taxonomy" id="1658618"/>
    <lineage>
        <taxon>Bacteria</taxon>
        <taxon>Pseudomonadati</taxon>
        <taxon>Verrucomicrobiota</taxon>
        <taxon>Verrucomicrobiia</taxon>
        <taxon>Verrucomicrobiales</taxon>
        <taxon>Rubritaleaceae</taxon>
        <taxon>Rubritalea</taxon>
    </lineage>
</organism>
<evidence type="ECO:0000313" key="1">
    <source>
        <dbReference type="EMBL" id="PQJ28183.1"/>
    </source>
</evidence>
<dbReference type="InterPro" id="IPR011042">
    <property type="entry name" value="6-blade_b-propeller_TolB-like"/>
</dbReference>
<dbReference type="AlphaFoldDB" id="A0A2S7U1Y4"/>
<sequence>MGGALGFLYAFDSLYMSSMKGLYRIRDTDGDDQYDEFKLLKKLGVGYEHSAHSIIKSEDGKALYLVTGNHTAVPAGVENLQPPVWQKDSLLTAMPDTMGHAVSIKAPAGWICRISPDGEKWEMIASGFRNPVDLAINQQGELFTFDSDLEFDVGSPWYRPTRVNHVTSASEFGWRSGSAKWPEYFADSNGAVINVGPGSPTGISFGHHSNFPSQYQDKLFVCDWTFGTIYTVEMKEDGSSYTGTKKEFLHGNPLNISAMRFGPDGHMYFIMGGRNTASKLYRIRHTGEKNQVAPRALIKNQGLRDLRHSLEQCHGNNTAGVKAIDKAWPHLAHPDRNIRYAARLAIENQNVQLWQDKVFSESDPRRIIYSAIALCRHGNKSLSGKVLKKTQ</sequence>
<name>A0A2S7U1Y4_9BACT</name>
<evidence type="ECO:0008006" key="3">
    <source>
        <dbReference type="Google" id="ProtNLM"/>
    </source>
</evidence>